<dbReference type="InterPro" id="IPR013785">
    <property type="entry name" value="Aldolase_TIM"/>
</dbReference>
<protein>
    <recommendedName>
        <fullName evidence="4">Alpha-galactosidase</fullName>
    </recommendedName>
</protein>
<proteinExistence type="predicted"/>
<dbReference type="EMBL" id="CP024091">
    <property type="protein sequence ID" value="ATP55421.1"/>
    <property type="molecule type" value="Genomic_DNA"/>
</dbReference>
<dbReference type="OrthoDB" id="3183911at2"/>
<feature type="chain" id="PRO_5013689247" description="Alpha-galactosidase" evidence="1">
    <location>
        <begin position="19"/>
        <end position="844"/>
    </location>
</feature>
<evidence type="ECO:0008006" key="4">
    <source>
        <dbReference type="Google" id="ProtNLM"/>
    </source>
</evidence>
<keyword evidence="1" id="KW-0732">Signal</keyword>
<evidence type="ECO:0000256" key="1">
    <source>
        <dbReference type="SAM" id="SignalP"/>
    </source>
</evidence>
<keyword evidence="3" id="KW-1185">Reference proteome</keyword>
<evidence type="ECO:0000313" key="3">
    <source>
        <dbReference type="Proteomes" id="UP000223749"/>
    </source>
</evidence>
<gene>
    <name evidence="2" type="ORF">CPT03_02565</name>
</gene>
<reference evidence="2 3" key="1">
    <citation type="submission" date="2017-10" db="EMBL/GenBank/DDBJ databases">
        <title>Whole genome of Pedobacter ginsengisoli T01R-27 isolated from tomato rhizosphere.</title>
        <authorList>
            <person name="Weon H.-Y."/>
            <person name="Lee S.A."/>
            <person name="Sang M.K."/>
            <person name="Song J."/>
        </authorList>
    </citation>
    <scope>NUCLEOTIDE SEQUENCE [LARGE SCALE GENOMIC DNA]</scope>
    <source>
        <strain evidence="2 3">T01R-27</strain>
    </source>
</reference>
<dbReference type="KEGG" id="pgs:CPT03_02565"/>
<accession>A0A2D1U1C8</accession>
<feature type="signal peptide" evidence="1">
    <location>
        <begin position="1"/>
        <end position="18"/>
    </location>
</feature>
<dbReference type="SUPFAM" id="SSF51445">
    <property type="entry name" value="(Trans)glycosidases"/>
    <property type="match status" value="1"/>
</dbReference>
<dbReference type="InterPro" id="IPR017853">
    <property type="entry name" value="GH"/>
</dbReference>
<dbReference type="RefSeq" id="WP_099437372.1">
    <property type="nucleotide sequence ID" value="NZ_CP024091.1"/>
</dbReference>
<evidence type="ECO:0000313" key="2">
    <source>
        <dbReference type="EMBL" id="ATP55421.1"/>
    </source>
</evidence>
<sequence>MKRIIISCFLTAPLALNAQQIVLKNDLVQRVLQFDGKVWRSTRFSNLKGDKSLIVKSEEVNILPMNTGKTYGITDFVANEKPSVYSHGDTSFISISYRPLPAIKGKDAVPDAMNIKYFLVKGEPYTRKVVTLNYNKFATVDRLEAERFTTLKPAKGGGRGEPIFVNGQWFFGLEYPGGYTRHTNGNTPQNYTRSYDSVGNYSNINLDRRDIEPKSEKGLIRLMHFPGYAKQSAAGFSIISKTAVAGVVLKQETLQTAFMKYLATLWKAPRSFLHFNNWFEPKAKDLKGDGLVSIWRDYKAAISPYGVKMDAMVADDGWQDRKSIWEPSKAYFPNGYDDVRILSDKLKNEGVGFGLWLSLNGYTNNIDWGKENGYREAKRNAYFSQYGRNYSLSATKYKEEVLKKIPEIAKLLNLNYYKHDFNVLSDMDEGNNHPATDRHGHEATLNASIEILETTRKLNPDIHQNMTNWVWFSPWWLMYADYLWMLAGDDGTNGNWPEISTRAMGSTDRDAYIWRMFGNPNDRPLVPISRLMTHGIIKSTTGRMESKEDNLQDWAEYVLMHYGRGTLLKEWYISPSVMKPEDWKVLCKQDNWAKSHRDALTNTVYVGGRPDEGHAYGYVGWSGEKGVLVVRNTNANTQKLIIPFDQSVNFKGAPGQVYHANVVFPYQDAWPAKFTSGKNIEIELAGYATMAFELEKGNPGVALPKPQQLEFLTKKEGLPLTNLMIPEDVEGRCDLMIIGWPEAAVIKIDGVAVSPKRSSKADLNNFASYAKSGMILEKARPWTMYTYDLLPYAGKRISIEYGKSSGFEAHILAERKVKATVAKDDNDKLWALTNGTRRQTIKVF</sequence>
<organism evidence="2 3">
    <name type="scientific">Pedobacter ginsengisoli</name>
    <dbReference type="NCBI Taxonomy" id="363852"/>
    <lineage>
        <taxon>Bacteria</taxon>
        <taxon>Pseudomonadati</taxon>
        <taxon>Bacteroidota</taxon>
        <taxon>Sphingobacteriia</taxon>
        <taxon>Sphingobacteriales</taxon>
        <taxon>Sphingobacteriaceae</taxon>
        <taxon>Pedobacter</taxon>
    </lineage>
</organism>
<name>A0A2D1U1C8_9SPHI</name>
<dbReference type="Gene3D" id="3.20.20.70">
    <property type="entry name" value="Aldolase class I"/>
    <property type="match status" value="1"/>
</dbReference>
<dbReference type="Proteomes" id="UP000223749">
    <property type="component" value="Chromosome"/>
</dbReference>
<dbReference type="AlphaFoldDB" id="A0A2D1U1C8"/>